<protein>
    <recommendedName>
        <fullName evidence="2">Mut7-C RNAse domain-containing protein</fullName>
    </recommendedName>
</protein>
<dbReference type="Pfam" id="PF01927">
    <property type="entry name" value="Mut7-C"/>
    <property type="match status" value="2"/>
</dbReference>
<organism evidence="3">
    <name type="scientific">candidate division WOR-3 bacterium</name>
    <dbReference type="NCBI Taxonomy" id="2052148"/>
    <lineage>
        <taxon>Bacteria</taxon>
        <taxon>Bacteria division WOR-3</taxon>
    </lineage>
</organism>
<dbReference type="PANTHER" id="PTHR39081:SF1">
    <property type="entry name" value="MUT7-C RNASE DOMAIN-CONTAINING PROTEIN"/>
    <property type="match status" value="1"/>
</dbReference>
<evidence type="ECO:0000259" key="2">
    <source>
        <dbReference type="Pfam" id="PF01927"/>
    </source>
</evidence>
<feature type="domain" description="Mut7-C RNAse" evidence="2">
    <location>
        <begin position="121"/>
        <end position="175"/>
    </location>
</feature>
<feature type="compositionally biased region" description="Low complexity" evidence="1">
    <location>
        <begin position="96"/>
        <end position="113"/>
    </location>
</feature>
<proteinExistence type="predicted"/>
<gene>
    <name evidence="3" type="ORF">ENN51_01660</name>
</gene>
<feature type="compositionally biased region" description="Basic residues" evidence="1">
    <location>
        <begin position="179"/>
        <end position="192"/>
    </location>
</feature>
<dbReference type="EMBL" id="DSBX01000060">
    <property type="protein sequence ID" value="HDQ98983.1"/>
    <property type="molecule type" value="Genomic_DNA"/>
</dbReference>
<evidence type="ECO:0000313" key="3">
    <source>
        <dbReference type="EMBL" id="HDQ98983.1"/>
    </source>
</evidence>
<comment type="caution">
    <text evidence="3">The sequence shown here is derived from an EMBL/GenBank/DDBJ whole genome shotgun (WGS) entry which is preliminary data.</text>
</comment>
<sequence>MQETTSPPEDRPQKLRLTCDTMLGKLCRELRALGVDAEYRRGIGGLRAYKQARAKDQLFLTRAGRLRELPGAFYVESNDPAAQLVQVREQLGIEAGSAPASEAPASAPAAEKPAAPPPPSGSRCRDCNVALEKISREQARPAIPFFIYQIHHDFSRCPKCKRVFWPGSHTRGAQERAPARPRPRRGRCGAKK</sequence>
<dbReference type="Proteomes" id="UP000885672">
    <property type="component" value="Unassembled WGS sequence"/>
</dbReference>
<feature type="domain" description="Mut7-C RNAse" evidence="2">
    <location>
        <begin position="16"/>
        <end position="96"/>
    </location>
</feature>
<name>A0A7V0T4X7_UNCW3</name>
<accession>A0A7V0T4X7</accession>
<feature type="region of interest" description="Disordered" evidence="1">
    <location>
        <begin position="96"/>
        <end position="123"/>
    </location>
</feature>
<feature type="region of interest" description="Disordered" evidence="1">
    <location>
        <begin position="169"/>
        <end position="192"/>
    </location>
</feature>
<evidence type="ECO:0000256" key="1">
    <source>
        <dbReference type="SAM" id="MobiDB-lite"/>
    </source>
</evidence>
<dbReference type="InterPro" id="IPR002782">
    <property type="entry name" value="Mut7-C_RNAse_dom"/>
</dbReference>
<dbReference type="PANTHER" id="PTHR39081">
    <property type="entry name" value="MUT7-C DOMAIN-CONTAINING PROTEIN"/>
    <property type="match status" value="1"/>
</dbReference>
<reference evidence="3" key="1">
    <citation type="journal article" date="2020" name="mSystems">
        <title>Genome- and Community-Level Interaction Insights into Carbon Utilization and Element Cycling Functions of Hydrothermarchaeota in Hydrothermal Sediment.</title>
        <authorList>
            <person name="Zhou Z."/>
            <person name="Liu Y."/>
            <person name="Xu W."/>
            <person name="Pan J."/>
            <person name="Luo Z.H."/>
            <person name="Li M."/>
        </authorList>
    </citation>
    <scope>NUCLEOTIDE SEQUENCE [LARGE SCALE GENOMIC DNA]</scope>
    <source>
        <strain evidence="3">SpSt-1182</strain>
    </source>
</reference>
<dbReference type="AlphaFoldDB" id="A0A7V0T4X7"/>